<dbReference type="EMBL" id="LIPY01000108">
    <property type="protein sequence ID" value="KWX76116.1"/>
    <property type="molecule type" value="Genomic_DNA"/>
</dbReference>
<reference evidence="2 3" key="1">
    <citation type="submission" date="2015-08" db="EMBL/GenBank/DDBJ databases">
        <title>Genome of Paenibacillus jilunlii.</title>
        <authorList>
            <person name="Sant'Anna F.H."/>
            <person name="Ambrosini A."/>
            <person name="Souza R."/>
            <person name="Bach E."/>
            <person name="Fernandes G."/>
            <person name="Balsanelli E."/>
            <person name="Baura V.A."/>
            <person name="Pedrosa F.O."/>
            <person name="Souza E.M."/>
            <person name="Passaglia L."/>
        </authorList>
    </citation>
    <scope>NUCLEOTIDE SEQUENCE [LARGE SCALE GENOMIC DNA]</scope>
    <source>
        <strain evidence="2 3">DSM 23019</strain>
    </source>
</reference>
<evidence type="ECO:0000313" key="2">
    <source>
        <dbReference type="EMBL" id="KWX76116.1"/>
    </source>
</evidence>
<sequence>MRFYTQISPCASILATKVAWPLPWLDFHQLDNAYFWARKQEKKGCIWSQTAPGASLLMISIVLPLLNLLISILLPLLIFLISILLPFLPFCQGDQDACPHRQDGCQSPVPPLFCRQQPLLQPHRLSVSMQTHVPLFSVNGQYTR</sequence>
<evidence type="ECO:0000256" key="1">
    <source>
        <dbReference type="SAM" id="Phobius"/>
    </source>
</evidence>
<feature type="transmembrane region" description="Helical" evidence="1">
    <location>
        <begin position="72"/>
        <end position="91"/>
    </location>
</feature>
<keyword evidence="1" id="KW-0812">Transmembrane</keyword>
<keyword evidence="1" id="KW-0472">Membrane</keyword>
<comment type="caution">
    <text evidence="2">The sequence shown here is derived from an EMBL/GenBank/DDBJ whole genome shotgun (WGS) entry which is preliminary data.</text>
</comment>
<evidence type="ECO:0000313" key="3">
    <source>
        <dbReference type="Proteomes" id="UP000070252"/>
    </source>
</evidence>
<proteinExistence type="predicted"/>
<keyword evidence="1" id="KW-1133">Transmembrane helix</keyword>
<gene>
    <name evidence="2" type="ORF">AML91_11385</name>
</gene>
<organism evidence="2 3">
    <name type="scientific">Paenibacillus jilunlii</name>
    <dbReference type="NCBI Taxonomy" id="682956"/>
    <lineage>
        <taxon>Bacteria</taxon>
        <taxon>Bacillati</taxon>
        <taxon>Bacillota</taxon>
        <taxon>Bacilli</taxon>
        <taxon>Bacillales</taxon>
        <taxon>Paenibacillaceae</taxon>
        <taxon>Paenibacillus</taxon>
    </lineage>
</organism>
<protein>
    <submittedName>
        <fullName evidence="2">Uncharacterized protein</fullName>
    </submittedName>
</protein>
<feature type="transmembrane region" description="Helical" evidence="1">
    <location>
        <begin position="46"/>
        <end position="66"/>
    </location>
</feature>
<dbReference type="Proteomes" id="UP000070252">
    <property type="component" value="Unassembled WGS sequence"/>
</dbReference>
<accession>A0ABR5SWQ3</accession>
<name>A0ABR5SWQ3_9BACL</name>
<keyword evidence="3" id="KW-1185">Reference proteome</keyword>